<organism evidence="2 3">
    <name type="scientific">Rhodobaculum claviforme</name>
    <dbReference type="NCBI Taxonomy" id="1549854"/>
    <lineage>
        <taxon>Bacteria</taxon>
        <taxon>Pseudomonadati</taxon>
        <taxon>Pseudomonadota</taxon>
        <taxon>Alphaproteobacteria</taxon>
        <taxon>Rhodobacterales</taxon>
        <taxon>Paracoccaceae</taxon>
        <taxon>Rhodobaculum</taxon>
    </lineage>
</organism>
<keyword evidence="3" id="KW-1185">Reference proteome</keyword>
<protein>
    <submittedName>
        <fullName evidence="2">Uncharacterized protein</fullName>
    </submittedName>
</protein>
<dbReference type="EMBL" id="NHSD01000045">
    <property type="protein sequence ID" value="MBK5925877.1"/>
    <property type="molecule type" value="Genomic_DNA"/>
</dbReference>
<evidence type="ECO:0000313" key="3">
    <source>
        <dbReference type="Proteomes" id="UP000706333"/>
    </source>
</evidence>
<feature type="compositionally biased region" description="Low complexity" evidence="1">
    <location>
        <begin position="241"/>
        <end position="257"/>
    </location>
</feature>
<dbReference type="SUPFAM" id="SSF53067">
    <property type="entry name" value="Actin-like ATPase domain"/>
    <property type="match status" value="1"/>
</dbReference>
<gene>
    <name evidence="2" type="ORF">CCR87_00645</name>
</gene>
<evidence type="ECO:0000313" key="2">
    <source>
        <dbReference type="EMBL" id="MBK5925877.1"/>
    </source>
</evidence>
<dbReference type="Gene3D" id="3.30.420.380">
    <property type="match status" value="1"/>
</dbReference>
<dbReference type="Proteomes" id="UP000706333">
    <property type="component" value="Unassembled WGS sequence"/>
</dbReference>
<reference evidence="2" key="1">
    <citation type="submission" date="2017-05" db="EMBL/GenBank/DDBJ databases">
        <authorList>
            <person name="Imhoff J.F."/>
            <person name="Rahn T."/>
            <person name="Kuenzel S."/>
            <person name="Neulinger S.C."/>
        </authorList>
    </citation>
    <scope>NUCLEOTIDE SEQUENCE</scope>
    <source>
        <strain evidence="2">LMG 28126</strain>
    </source>
</reference>
<evidence type="ECO:0000256" key="1">
    <source>
        <dbReference type="SAM" id="MobiDB-lite"/>
    </source>
</evidence>
<feature type="non-terminal residue" evidence="2">
    <location>
        <position position="257"/>
    </location>
</feature>
<comment type="caution">
    <text evidence="2">The sequence shown here is derived from an EMBL/GenBank/DDBJ whole genome shotgun (WGS) entry which is preliminary data.</text>
</comment>
<sequence>MVPDFALTLSHEGVALLHRTPRGWLSVGDVALNDPALDARLAALRDTGLSLAPAGQMLTKLVIPDSEILYTEVTSPGPDPLLREAAIRVALQGATPYAVEDLVFDWSGNGERVRVAVVARQTLVEAEAFADSHGFGPVCLVARPAPGAFPGEPWFGRTSVADTLIGPDAEVLRDIVPIEVVGRAAMPAATVKAIFARSAAVSRGLGQTPPRSEGAELPPTDADAGGGPGTDPGAPAPAPAQPAAATPPARSPAPDAG</sequence>
<proteinExistence type="predicted"/>
<accession>A0A934WHL4</accession>
<dbReference type="InterPro" id="IPR043129">
    <property type="entry name" value="ATPase_NBD"/>
</dbReference>
<dbReference type="AlphaFoldDB" id="A0A934WHL4"/>
<feature type="region of interest" description="Disordered" evidence="1">
    <location>
        <begin position="204"/>
        <end position="257"/>
    </location>
</feature>
<reference evidence="2" key="2">
    <citation type="journal article" date="2020" name="Microorganisms">
        <title>Osmotic Adaptation and Compatible Solute Biosynthesis of Phototrophic Bacteria as Revealed from Genome Analyses.</title>
        <authorList>
            <person name="Imhoff J.F."/>
            <person name="Rahn T."/>
            <person name="Kunzel S."/>
            <person name="Keller A."/>
            <person name="Neulinger S.C."/>
        </authorList>
    </citation>
    <scope>NUCLEOTIDE SEQUENCE</scope>
    <source>
        <strain evidence="2">LMG 28126</strain>
    </source>
</reference>
<name>A0A934WHL4_9RHOB</name>